<organism evidence="3 4">
    <name type="scientific">Nocardia neocaledoniensis</name>
    <dbReference type="NCBI Taxonomy" id="236511"/>
    <lineage>
        <taxon>Bacteria</taxon>
        <taxon>Bacillati</taxon>
        <taxon>Actinomycetota</taxon>
        <taxon>Actinomycetes</taxon>
        <taxon>Mycobacteriales</taxon>
        <taxon>Nocardiaceae</taxon>
        <taxon>Nocardia</taxon>
    </lineage>
</organism>
<keyword evidence="1" id="KW-0472">Membrane</keyword>
<evidence type="ECO:0000313" key="3">
    <source>
        <dbReference type="EMBL" id="PWV73770.1"/>
    </source>
</evidence>
<dbReference type="EMBL" id="QGTL01000007">
    <property type="protein sequence ID" value="PWV73770.1"/>
    <property type="molecule type" value="Genomic_DNA"/>
</dbReference>
<feature type="transmembrane region" description="Helical" evidence="1">
    <location>
        <begin position="32"/>
        <end position="49"/>
    </location>
</feature>
<accession>A0A317NFF7</accession>
<keyword evidence="1" id="KW-0812">Transmembrane</keyword>
<evidence type="ECO:0000259" key="2">
    <source>
        <dbReference type="Pfam" id="PF03779"/>
    </source>
</evidence>
<dbReference type="Proteomes" id="UP000246410">
    <property type="component" value="Unassembled WGS sequence"/>
</dbReference>
<proteinExistence type="predicted"/>
<feature type="transmembrane region" description="Helical" evidence="1">
    <location>
        <begin position="7"/>
        <end position="26"/>
    </location>
</feature>
<evidence type="ECO:0000313" key="4">
    <source>
        <dbReference type="Proteomes" id="UP000246410"/>
    </source>
</evidence>
<sequence length="118" mass="12663">MFTDSRAQDLLAVVLGAFTALSPLWVDTNDNARWSLIVLGVLIAATGLIQMARASMSSADYAMGLFGVLLFISPWAMDFTAFRGASWTAWVVGVVTAVVAVAALPAMNERLHKMAPHH</sequence>
<feature type="transmembrane region" description="Helical" evidence="1">
    <location>
        <begin position="87"/>
        <end position="107"/>
    </location>
</feature>
<dbReference type="Pfam" id="PF03779">
    <property type="entry name" value="SPW"/>
    <property type="match status" value="1"/>
</dbReference>
<gene>
    <name evidence="3" type="ORF">DFR69_107401</name>
</gene>
<keyword evidence="1" id="KW-1133">Transmembrane helix</keyword>
<protein>
    <submittedName>
        <fullName evidence="3">SPW repeat-containing protein</fullName>
    </submittedName>
</protein>
<keyword evidence="4" id="KW-1185">Reference proteome</keyword>
<evidence type="ECO:0000256" key="1">
    <source>
        <dbReference type="SAM" id="Phobius"/>
    </source>
</evidence>
<feature type="domain" description="SPW repeat-containing integral membrane" evidence="2">
    <location>
        <begin position="8"/>
        <end position="101"/>
    </location>
</feature>
<dbReference type="AlphaFoldDB" id="A0A317NFF7"/>
<dbReference type="InterPro" id="IPR005530">
    <property type="entry name" value="SPW"/>
</dbReference>
<name>A0A317NFF7_9NOCA</name>
<reference evidence="3 4" key="1">
    <citation type="submission" date="2018-05" db="EMBL/GenBank/DDBJ databases">
        <title>Genomic Encyclopedia of Type Strains, Phase IV (KMG-IV): sequencing the most valuable type-strain genomes for metagenomic binning, comparative biology and taxonomic classification.</title>
        <authorList>
            <person name="Goeker M."/>
        </authorList>
    </citation>
    <scope>NUCLEOTIDE SEQUENCE [LARGE SCALE GENOMIC DNA]</scope>
    <source>
        <strain evidence="3 4">DSM 44717</strain>
    </source>
</reference>
<dbReference type="RefSeq" id="WP_110039301.1">
    <property type="nucleotide sequence ID" value="NZ_JARWOJ010000232.1"/>
</dbReference>
<comment type="caution">
    <text evidence="3">The sequence shown here is derived from an EMBL/GenBank/DDBJ whole genome shotgun (WGS) entry which is preliminary data.</text>
</comment>